<dbReference type="Pfam" id="PF02367">
    <property type="entry name" value="TsaE"/>
    <property type="match status" value="1"/>
</dbReference>
<keyword evidence="6" id="KW-0479">Metal-binding</keyword>
<evidence type="ECO:0000256" key="7">
    <source>
        <dbReference type="ARBA" id="ARBA00022741"/>
    </source>
</evidence>
<comment type="similarity">
    <text evidence="2">Belongs to the TsaE family.</text>
</comment>
<evidence type="ECO:0000313" key="12">
    <source>
        <dbReference type="Proteomes" id="UP000198870"/>
    </source>
</evidence>
<dbReference type="GO" id="GO:0002949">
    <property type="term" value="P:tRNA threonylcarbamoyladenosine modification"/>
    <property type="evidence" value="ECO:0007669"/>
    <property type="project" value="InterPro"/>
</dbReference>
<dbReference type="InterPro" id="IPR003442">
    <property type="entry name" value="T6A_TsaE"/>
</dbReference>
<dbReference type="PANTHER" id="PTHR33540:SF2">
    <property type="entry name" value="TRNA THREONYLCARBAMOYLADENOSINE BIOSYNTHESIS PROTEIN TSAE"/>
    <property type="match status" value="1"/>
</dbReference>
<keyword evidence="5" id="KW-0819">tRNA processing</keyword>
<gene>
    <name evidence="11" type="ORF">SAMN05216233_118109</name>
</gene>
<keyword evidence="7" id="KW-0547">Nucleotide-binding</keyword>
<dbReference type="EMBL" id="FMUX01000018">
    <property type="protein sequence ID" value="SCY72918.1"/>
    <property type="molecule type" value="Genomic_DNA"/>
</dbReference>
<sequence length="173" mass="18910">MRRSMAESMTQHSSYIGELLAAGRVVLTTASTEETEEVGRLMGCAVSGPLVLTLAGDLGSGKTCFARGLARGLGVDEAYPVTSPTYTIVNEYPGRLPLFHLDLYRLGGGDELEEIGYRDMQQQGGVIVVEWPERSDDAELGTDLVITMNEEGPDERVITMRCLHPDVDLKEQF</sequence>
<evidence type="ECO:0000256" key="8">
    <source>
        <dbReference type="ARBA" id="ARBA00022840"/>
    </source>
</evidence>
<protein>
    <recommendedName>
        <fullName evidence="3">tRNA threonylcarbamoyladenosine biosynthesis protein TsaE</fullName>
    </recommendedName>
    <alternativeName>
        <fullName evidence="10">t(6)A37 threonylcarbamoyladenosine biosynthesis protein TsaE</fullName>
    </alternativeName>
</protein>
<evidence type="ECO:0000256" key="5">
    <source>
        <dbReference type="ARBA" id="ARBA00022694"/>
    </source>
</evidence>
<dbReference type="Proteomes" id="UP000198870">
    <property type="component" value="Unassembled WGS sequence"/>
</dbReference>
<evidence type="ECO:0000256" key="4">
    <source>
        <dbReference type="ARBA" id="ARBA00022490"/>
    </source>
</evidence>
<keyword evidence="12" id="KW-1185">Reference proteome</keyword>
<dbReference type="STRING" id="419481.SAMN05216233_118109"/>
<accession>A0A1G5IC43</accession>
<dbReference type="SUPFAM" id="SSF52540">
    <property type="entry name" value="P-loop containing nucleoside triphosphate hydrolases"/>
    <property type="match status" value="1"/>
</dbReference>
<evidence type="ECO:0000256" key="10">
    <source>
        <dbReference type="ARBA" id="ARBA00032441"/>
    </source>
</evidence>
<evidence type="ECO:0000256" key="1">
    <source>
        <dbReference type="ARBA" id="ARBA00004496"/>
    </source>
</evidence>
<evidence type="ECO:0000313" key="11">
    <source>
        <dbReference type="EMBL" id="SCY72918.1"/>
    </source>
</evidence>
<dbReference type="InterPro" id="IPR027417">
    <property type="entry name" value="P-loop_NTPase"/>
</dbReference>
<name>A0A1G5IC43_9BACT</name>
<keyword evidence="4" id="KW-0963">Cytoplasm</keyword>
<evidence type="ECO:0000256" key="9">
    <source>
        <dbReference type="ARBA" id="ARBA00022842"/>
    </source>
</evidence>
<dbReference type="GO" id="GO:0005737">
    <property type="term" value="C:cytoplasm"/>
    <property type="evidence" value="ECO:0007669"/>
    <property type="project" value="UniProtKB-SubCell"/>
</dbReference>
<comment type="subcellular location">
    <subcellularLocation>
        <location evidence="1">Cytoplasm</location>
    </subcellularLocation>
</comment>
<keyword evidence="9" id="KW-0460">Magnesium</keyword>
<dbReference type="PANTHER" id="PTHR33540">
    <property type="entry name" value="TRNA THREONYLCARBAMOYLADENOSINE BIOSYNTHESIS PROTEIN TSAE"/>
    <property type="match status" value="1"/>
</dbReference>
<dbReference type="AlphaFoldDB" id="A0A1G5IC43"/>
<proteinExistence type="inferred from homology"/>
<dbReference type="GO" id="GO:0005524">
    <property type="term" value="F:ATP binding"/>
    <property type="evidence" value="ECO:0007669"/>
    <property type="project" value="UniProtKB-KW"/>
</dbReference>
<evidence type="ECO:0000256" key="2">
    <source>
        <dbReference type="ARBA" id="ARBA00007599"/>
    </source>
</evidence>
<dbReference type="Gene3D" id="3.40.50.300">
    <property type="entry name" value="P-loop containing nucleotide triphosphate hydrolases"/>
    <property type="match status" value="1"/>
</dbReference>
<organism evidence="11 12">
    <name type="scientific">Desulfoluna spongiiphila</name>
    <dbReference type="NCBI Taxonomy" id="419481"/>
    <lineage>
        <taxon>Bacteria</taxon>
        <taxon>Pseudomonadati</taxon>
        <taxon>Thermodesulfobacteriota</taxon>
        <taxon>Desulfobacteria</taxon>
        <taxon>Desulfobacterales</taxon>
        <taxon>Desulfolunaceae</taxon>
        <taxon>Desulfoluna</taxon>
    </lineage>
</organism>
<dbReference type="NCBIfam" id="TIGR00150">
    <property type="entry name" value="T6A_YjeE"/>
    <property type="match status" value="1"/>
</dbReference>
<evidence type="ECO:0000256" key="3">
    <source>
        <dbReference type="ARBA" id="ARBA00019010"/>
    </source>
</evidence>
<reference evidence="11 12" key="1">
    <citation type="submission" date="2016-10" db="EMBL/GenBank/DDBJ databases">
        <authorList>
            <person name="de Groot N.N."/>
        </authorList>
    </citation>
    <scope>NUCLEOTIDE SEQUENCE [LARGE SCALE GENOMIC DNA]</scope>
    <source>
        <strain evidence="11 12">AA1</strain>
    </source>
</reference>
<keyword evidence="8" id="KW-0067">ATP-binding</keyword>
<evidence type="ECO:0000256" key="6">
    <source>
        <dbReference type="ARBA" id="ARBA00022723"/>
    </source>
</evidence>
<dbReference type="GO" id="GO:0046872">
    <property type="term" value="F:metal ion binding"/>
    <property type="evidence" value="ECO:0007669"/>
    <property type="project" value="UniProtKB-KW"/>
</dbReference>